<evidence type="ECO:0000313" key="2">
    <source>
        <dbReference type="EMBL" id="ROP29871.1"/>
    </source>
</evidence>
<proteinExistence type="predicted"/>
<organism evidence="2 3">
    <name type="scientific">Couchioplanes caeruleus</name>
    <dbReference type="NCBI Taxonomy" id="56438"/>
    <lineage>
        <taxon>Bacteria</taxon>
        <taxon>Bacillati</taxon>
        <taxon>Actinomycetota</taxon>
        <taxon>Actinomycetes</taxon>
        <taxon>Micromonosporales</taxon>
        <taxon>Micromonosporaceae</taxon>
        <taxon>Couchioplanes</taxon>
    </lineage>
</organism>
<comment type="caution">
    <text evidence="2">The sequence shown here is derived from an EMBL/GenBank/DDBJ whole genome shotgun (WGS) entry which is preliminary data.</text>
</comment>
<sequence>MEDDLRSGRRTSIAGLPTPPSTGLPSGAARRAYSSEAIARAWSTSGPGSGTNIVRR</sequence>
<gene>
    <name evidence="2" type="ORF">EDD30_2694</name>
</gene>
<accession>A0A3N1GIE1</accession>
<feature type="region of interest" description="Disordered" evidence="1">
    <location>
        <begin position="1"/>
        <end position="31"/>
    </location>
</feature>
<protein>
    <submittedName>
        <fullName evidence="2">Uncharacterized protein</fullName>
    </submittedName>
</protein>
<dbReference type="Proteomes" id="UP000271683">
    <property type="component" value="Unassembled WGS sequence"/>
</dbReference>
<evidence type="ECO:0000256" key="1">
    <source>
        <dbReference type="SAM" id="MobiDB-lite"/>
    </source>
</evidence>
<reference evidence="2 3" key="1">
    <citation type="submission" date="2018-11" db="EMBL/GenBank/DDBJ databases">
        <title>Sequencing the genomes of 1000 actinobacteria strains.</title>
        <authorList>
            <person name="Klenk H.-P."/>
        </authorList>
    </citation>
    <scope>NUCLEOTIDE SEQUENCE [LARGE SCALE GENOMIC DNA]</scope>
    <source>
        <strain evidence="2 3">DSM 43634</strain>
    </source>
</reference>
<name>A0A3N1GIE1_9ACTN</name>
<dbReference type="EMBL" id="RJKL01000001">
    <property type="protein sequence ID" value="ROP29871.1"/>
    <property type="molecule type" value="Genomic_DNA"/>
</dbReference>
<evidence type="ECO:0000313" key="3">
    <source>
        <dbReference type="Proteomes" id="UP000271683"/>
    </source>
</evidence>
<dbReference type="AlphaFoldDB" id="A0A3N1GIE1"/>